<dbReference type="AlphaFoldDB" id="A0A3N4LMW1"/>
<dbReference type="InterPro" id="IPR036452">
    <property type="entry name" value="Ribo_hydro-like"/>
</dbReference>
<dbReference type="CDD" id="cd02651">
    <property type="entry name" value="nuc_hydro_IU_UC_XIUA"/>
    <property type="match status" value="1"/>
</dbReference>
<dbReference type="GO" id="GO:0006152">
    <property type="term" value="P:purine nucleoside catabolic process"/>
    <property type="evidence" value="ECO:0007669"/>
    <property type="project" value="TreeGrafter"/>
</dbReference>
<accession>A0A3N4LMW1</accession>
<dbReference type="InParanoid" id="A0A3N4LMW1"/>
<dbReference type="GO" id="GO:0005829">
    <property type="term" value="C:cytosol"/>
    <property type="evidence" value="ECO:0007669"/>
    <property type="project" value="TreeGrafter"/>
</dbReference>
<dbReference type="EMBL" id="ML121543">
    <property type="protein sequence ID" value="RPB24170.1"/>
    <property type="molecule type" value="Genomic_DNA"/>
</dbReference>
<dbReference type="InterPro" id="IPR001910">
    <property type="entry name" value="Inosine/uridine_hydrolase_dom"/>
</dbReference>
<gene>
    <name evidence="5" type="ORF">L211DRAFT_868276</name>
</gene>
<keyword evidence="2" id="KW-0378">Hydrolase</keyword>
<dbReference type="Gene3D" id="3.90.245.10">
    <property type="entry name" value="Ribonucleoside hydrolase-like"/>
    <property type="match status" value="1"/>
</dbReference>
<dbReference type="OrthoDB" id="432381at2759"/>
<dbReference type="Proteomes" id="UP000267821">
    <property type="component" value="Unassembled WGS sequence"/>
</dbReference>
<keyword evidence="6" id="KW-1185">Reference proteome</keyword>
<dbReference type="GO" id="GO:0008477">
    <property type="term" value="F:purine nucleosidase activity"/>
    <property type="evidence" value="ECO:0007669"/>
    <property type="project" value="TreeGrafter"/>
</dbReference>
<reference evidence="5 6" key="1">
    <citation type="journal article" date="2018" name="Nat. Ecol. Evol.">
        <title>Pezizomycetes genomes reveal the molecular basis of ectomycorrhizal truffle lifestyle.</title>
        <authorList>
            <person name="Murat C."/>
            <person name="Payen T."/>
            <person name="Noel B."/>
            <person name="Kuo A."/>
            <person name="Morin E."/>
            <person name="Chen J."/>
            <person name="Kohler A."/>
            <person name="Krizsan K."/>
            <person name="Balestrini R."/>
            <person name="Da Silva C."/>
            <person name="Montanini B."/>
            <person name="Hainaut M."/>
            <person name="Levati E."/>
            <person name="Barry K.W."/>
            <person name="Belfiori B."/>
            <person name="Cichocki N."/>
            <person name="Clum A."/>
            <person name="Dockter R.B."/>
            <person name="Fauchery L."/>
            <person name="Guy J."/>
            <person name="Iotti M."/>
            <person name="Le Tacon F."/>
            <person name="Lindquist E.A."/>
            <person name="Lipzen A."/>
            <person name="Malagnac F."/>
            <person name="Mello A."/>
            <person name="Molinier V."/>
            <person name="Miyauchi S."/>
            <person name="Poulain J."/>
            <person name="Riccioni C."/>
            <person name="Rubini A."/>
            <person name="Sitrit Y."/>
            <person name="Splivallo R."/>
            <person name="Traeger S."/>
            <person name="Wang M."/>
            <person name="Zifcakova L."/>
            <person name="Wipf D."/>
            <person name="Zambonelli A."/>
            <person name="Paolocci F."/>
            <person name="Nowrousian M."/>
            <person name="Ottonello S."/>
            <person name="Baldrian P."/>
            <person name="Spatafora J.W."/>
            <person name="Henrissat B."/>
            <person name="Nagy L.G."/>
            <person name="Aury J.M."/>
            <person name="Wincker P."/>
            <person name="Grigoriev I.V."/>
            <person name="Bonfante P."/>
            <person name="Martin F.M."/>
        </authorList>
    </citation>
    <scope>NUCLEOTIDE SEQUENCE [LARGE SCALE GENOMIC DNA]</scope>
    <source>
        <strain evidence="5 6">ATCC MYA-4762</strain>
    </source>
</reference>
<comment type="similarity">
    <text evidence="1">Belongs to the IUNH family.</text>
</comment>
<sequence>MATFSMELLSERNTIRIAWPQTLPLPTHKVNHQSETRCFHLWSGPPGLSIHKYACVGQVRLDTQEYLAAVVEANGRSRHDDAFAIILAAEHPQLSLLGISTIHGNASLDRVTENAIRVLTAIGRTDIPVYPGVRKPYMRPSVHAPGIHGQYQPAPSSYGFHLNDRRIGESGIDGTNLLPEPVVAFQAGNAIRAMHEAIMATPYQTCVIVATGALTNVALLLAAFPEVADHVKEVSIMGGSFTEGNITKHAEFNIYADPESANSIFSNHTLSGRITLIPLDLTHQVLATSTVLEALLNPKNHIHPEGTILRDGTTALRRMLHDLLCFFASTYAKVFNITEGPPLHDPLAVAAILPPSNPIEQEPTTTQGGIRWEWEHVKVLVDTHGVEVGRTLKHVPKQGEAVVRIATRVDVPRFWEVLLGMVNTIDVRGGVQWI</sequence>
<proteinExistence type="inferred from homology"/>
<dbReference type="PANTHER" id="PTHR12304">
    <property type="entry name" value="INOSINE-URIDINE PREFERRING NUCLEOSIDE HYDROLASE"/>
    <property type="match status" value="1"/>
</dbReference>
<evidence type="ECO:0000259" key="4">
    <source>
        <dbReference type="Pfam" id="PF01156"/>
    </source>
</evidence>
<dbReference type="Pfam" id="PF01156">
    <property type="entry name" value="IU_nuc_hydro"/>
    <property type="match status" value="1"/>
</dbReference>
<protein>
    <recommendedName>
        <fullName evidence="4">Inosine/uridine-preferring nucleoside hydrolase domain-containing protein</fullName>
    </recommendedName>
</protein>
<evidence type="ECO:0000256" key="1">
    <source>
        <dbReference type="ARBA" id="ARBA00009176"/>
    </source>
</evidence>
<dbReference type="PANTHER" id="PTHR12304:SF4">
    <property type="entry name" value="URIDINE NUCLEOSIDASE"/>
    <property type="match status" value="1"/>
</dbReference>
<dbReference type="STRING" id="1051890.A0A3N4LMW1"/>
<dbReference type="SUPFAM" id="SSF53590">
    <property type="entry name" value="Nucleoside hydrolase"/>
    <property type="match status" value="1"/>
</dbReference>
<name>A0A3N4LMW1_9PEZI</name>
<dbReference type="InterPro" id="IPR023186">
    <property type="entry name" value="IUNH"/>
</dbReference>
<organism evidence="5 6">
    <name type="scientific">Terfezia boudieri ATCC MYA-4762</name>
    <dbReference type="NCBI Taxonomy" id="1051890"/>
    <lineage>
        <taxon>Eukaryota</taxon>
        <taxon>Fungi</taxon>
        <taxon>Dikarya</taxon>
        <taxon>Ascomycota</taxon>
        <taxon>Pezizomycotina</taxon>
        <taxon>Pezizomycetes</taxon>
        <taxon>Pezizales</taxon>
        <taxon>Pezizaceae</taxon>
        <taxon>Terfezia</taxon>
    </lineage>
</organism>
<keyword evidence="3" id="KW-0326">Glycosidase</keyword>
<evidence type="ECO:0000256" key="3">
    <source>
        <dbReference type="ARBA" id="ARBA00023295"/>
    </source>
</evidence>
<feature type="domain" description="Inosine/uridine-preferring nucleoside hydrolase" evidence="4">
    <location>
        <begin position="79"/>
        <end position="416"/>
    </location>
</feature>
<evidence type="ECO:0000256" key="2">
    <source>
        <dbReference type="ARBA" id="ARBA00022801"/>
    </source>
</evidence>
<dbReference type="FunCoup" id="A0A3N4LMW1">
    <property type="interactions" value="191"/>
</dbReference>
<evidence type="ECO:0000313" key="6">
    <source>
        <dbReference type="Proteomes" id="UP000267821"/>
    </source>
</evidence>
<evidence type="ECO:0000313" key="5">
    <source>
        <dbReference type="EMBL" id="RPB24170.1"/>
    </source>
</evidence>